<dbReference type="PRINTS" id="PR00039">
    <property type="entry name" value="HTHLYSR"/>
</dbReference>
<evidence type="ECO:0000259" key="5">
    <source>
        <dbReference type="PROSITE" id="PS50931"/>
    </source>
</evidence>
<evidence type="ECO:0000256" key="1">
    <source>
        <dbReference type="ARBA" id="ARBA00009437"/>
    </source>
</evidence>
<dbReference type="PANTHER" id="PTHR30419:SF8">
    <property type="entry name" value="NITROGEN ASSIMILATION TRANSCRIPTIONAL ACTIVATOR-RELATED"/>
    <property type="match status" value="1"/>
</dbReference>
<keyword evidence="2" id="KW-0805">Transcription regulation</keyword>
<dbReference type="SUPFAM" id="SSF46785">
    <property type="entry name" value="Winged helix' DNA-binding domain"/>
    <property type="match status" value="1"/>
</dbReference>
<dbReference type="InterPro" id="IPR005119">
    <property type="entry name" value="LysR_subst-bd"/>
</dbReference>
<keyword evidence="4" id="KW-0804">Transcription</keyword>
<name>A0ABY6JCP8_9ENTR</name>
<organism evidence="6 7">
    <name type="scientific">Siccibacter colletis</name>
    <dbReference type="NCBI Taxonomy" id="1505757"/>
    <lineage>
        <taxon>Bacteria</taxon>
        <taxon>Pseudomonadati</taxon>
        <taxon>Pseudomonadota</taxon>
        <taxon>Gammaproteobacteria</taxon>
        <taxon>Enterobacterales</taxon>
        <taxon>Enterobacteriaceae</taxon>
        <taxon>Siccibacter</taxon>
    </lineage>
</organism>
<dbReference type="InterPro" id="IPR036390">
    <property type="entry name" value="WH_DNA-bd_sf"/>
</dbReference>
<protein>
    <submittedName>
        <fullName evidence="6">LysR family transcriptional regulator</fullName>
    </submittedName>
</protein>
<reference evidence="6 7" key="1">
    <citation type="submission" date="2021-05" db="EMBL/GenBank/DDBJ databases">
        <title>Isolation, identification, and the growth promoting effects of Pantoea dispersa strain YSD J2 from the aboveground leaves of Cyperus esculentus L.Var. Sativus.</title>
        <authorList>
            <person name="Wang S."/>
            <person name="Tang X.M."/>
            <person name="Huang Y.N."/>
        </authorList>
    </citation>
    <scope>NUCLEOTIDE SEQUENCE [LARGE SCALE GENOMIC DNA]</scope>
    <source>
        <strain evidence="7">YSD YN2</strain>
    </source>
</reference>
<keyword evidence="3" id="KW-0238">DNA-binding</keyword>
<sequence>MDIKTLRYFVEVVRRQSYTQAANALYVTQPTISKMLRNLEEEVGSTLLIREGRKLLLTHTGQVLYDHAETILAELRELETALEDINQMNAGTLQLGVSSLPGVQISGPVSLYRQRYPGIRVNIIEYDDAAAQQAVLNGTLDAALTFQPVDEQHGFASLPLFSYPLCAVVPRSGPWPSVHSVDLHTLSRYPLLLSSDTFAPSQQLLTAFTRLGLTPTVAVRSSQWEFLAQMVQAGMGIAVMPEPVCQKLDASTLLWLPLDSPLRWRLSLFWRDGVWLSNSTRAWIACCREFWPAAEAE</sequence>
<dbReference type="InterPro" id="IPR036388">
    <property type="entry name" value="WH-like_DNA-bd_sf"/>
</dbReference>
<evidence type="ECO:0000256" key="3">
    <source>
        <dbReference type="ARBA" id="ARBA00023125"/>
    </source>
</evidence>
<dbReference type="Gene3D" id="1.10.10.10">
    <property type="entry name" value="Winged helix-like DNA-binding domain superfamily/Winged helix DNA-binding domain"/>
    <property type="match status" value="1"/>
</dbReference>
<dbReference type="SUPFAM" id="SSF53850">
    <property type="entry name" value="Periplasmic binding protein-like II"/>
    <property type="match status" value="1"/>
</dbReference>
<evidence type="ECO:0000256" key="4">
    <source>
        <dbReference type="ARBA" id="ARBA00023163"/>
    </source>
</evidence>
<gene>
    <name evidence="6" type="ORF">KFZ77_17605</name>
</gene>
<evidence type="ECO:0000256" key="2">
    <source>
        <dbReference type="ARBA" id="ARBA00023015"/>
    </source>
</evidence>
<evidence type="ECO:0000313" key="7">
    <source>
        <dbReference type="Proteomes" id="UP001156318"/>
    </source>
</evidence>
<dbReference type="PROSITE" id="PS50931">
    <property type="entry name" value="HTH_LYSR"/>
    <property type="match status" value="1"/>
</dbReference>
<dbReference type="Proteomes" id="UP001156318">
    <property type="component" value="Chromosome"/>
</dbReference>
<keyword evidence="7" id="KW-1185">Reference proteome</keyword>
<dbReference type="Gene3D" id="3.40.190.290">
    <property type="match status" value="1"/>
</dbReference>
<dbReference type="PANTHER" id="PTHR30419">
    <property type="entry name" value="HTH-TYPE TRANSCRIPTIONAL REGULATOR YBHD"/>
    <property type="match status" value="1"/>
</dbReference>
<dbReference type="RefSeq" id="WP_264384932.1">
    <property type="nucleotide sequence ID" value="NZ_CP074352.1"/>
</dbReference>
<evidence type="ECO:0000313" key="6">
    <source>
        <dbReference type="EMBL" id="UYU31617.1"/>
    </source>
</evidence>
<dbReference type="Pfam" id="PF03466">
    <property type="entry name" value="LysR_substrate"/>
    <property type="match status" value="1"/>
</dbReference>
<accession>A0ABY6JCP8</accession>
<dbReference type="InterPro" id="IPR000847">
    <property type="entry name" value="LysR_HTH_N"/>
</dbReference>
<dbReference type="InterPro" id="IPR050950">
    <property type="entry name" value="HTH-type_LysR_regulators"/>
</dbReference>
<dbReference type="EMBL" id="CP074352">
    <property type="protein sequence ID" value="UYU31617.1"/>
    <property type="molecule type" value="Genomic_DNA"/>
</dbReference>
<feature type="domain" description="HTH lysR-type" evidence="5">
    <location>
        <begin position="1"/>
        <end position="58"/>
    </location>
</feature>
<proteinExistence type="inferred from homology"/>
<dbReference type="Pfam" id="PF00126">
    <property type="entry name" value="HTH_1"/>
    <property type="match status" value="1"/>
</dbReference>
<comment type="similarity">
    <text evidence="1">Belongs to the LysR transcriptional regulatory family.</text>
</comment>